<organism evidence="2 3">
    <name type="scientific">Streblomastix strix</name>
    <dbReference type="NCBI Taxonomy" id="222440"/>
    <lineage>
        <taxon>Eukaryota</taxon>
        <taxon>Metamonada</taxon>
        <taxon>Preaxostyla</taxon>
        <taxon>Oxymonadida</taxon>
        <taxon>Streblomastigidae</taxon>
        <taxon>Streblomastix</taxon>
    </lineage>
</organism>
<accession>A0A5J4X983</accession>
<name>A0A5J4X983_9EUKA</name>
<dbReference type="EMBL" id="SNRW01000099">
    <property type="protein sequence ID" value="KAA6403452.1"/>
    <property type="molecule type" value="Genomic_DNA"/>
</dbReference>
<keyword evidence="1" id="KW-0472">Membrane</keyword>
<keyword evidence="1" id="KW-0812">Transmembrane</keyword>
<keyword evidence="1" id="KW-1133">Transmembrane helix</keyword>
<reference evidence="2 3" key="1">
    <citation type="submission" date="2019-03" db="EMBL/GenBank/DDBJ databases">
        <title>Single cell metagenomics reveals metabolic interactions within the superorganism composed of flagellate Streblomastix strix and complex community of Bacteroidetes bacteria on its surface.</title>
        <authorList>
            <person name="Treitli S.C."/>
            <person name="Kolisko M."/>
            <person name="Husnik F."/>
            <person name="Keeling P."/>
            <person name="Hampl V."/>
        </authorList>
    </citation>
    <scope>NUCLEOTIDE SEQUENCE [LARGE SCALE GENOMIC DNA]</scope>
    <source>
        <strain evidence="2">ST1C</strain>
    </source>
</reference>
<evidence type="ECO:0000256" key="1">
    <source>
        <dbReference type="SAM" id="Phobius"/>
    </source>
</evidence>
<evidence type="ECO:0000313" key="2">
    <source>
        <dbReference type="EMBL" id="KAA6403452.1"/>
    </source>
</evidence>
<evidence type="ECO:0000313" key="3">
    <source>
        <dbReference type="Proteomes" id="UP000324800"/>
    </source>
</evidence>
<feature type="transmembrane region" description="Helical" evidence="1">
    <location>
        <begin position="97"/>
        <end position="125"/>
    </location>
</feature>
<sequence>MNQNKGQPNSYVSEVLGGGIHVQWISENAFIIKIMHIQQIAKEDEEIIGQNQDSDDFIKDWEMRIGVEYHRLLDGQRRLYDCATPFVPMNWILKKQVYGWLIAIVVILSVLFSSSVVFTIIAVVYRTKKSRKDMRDEEAQSQVSDWH</sequence>
<dbReference type="AlphaFoldDB" id="A0A5J4X983"/>
<comment type="caution">
    <text evidence="2">The sequence shown here is derived from an EMBL/GenBank/DDBJ whole genome shotgun (WGS) entry which is preliminary data.</text>
</comment>
<protein>
    <submittedName>
        <fullName evidence="2">Uncharacterized protein</fullName>
    </submittedName>
</protein>
<proteinExistence type="predicted"/>
<dbReference type="Proteomes" id="UP000324800">
    <property type="component" value="Unassembled WGS sequence"/>
</dbReference>
<gene>
    <name evidence="2" type="ORF">EZS28_001022</name>
</gene>